<feature type="transmembrane region" description="Helical" evidence="1">
    <location>
        <begin position="27"/>
        <end position="49"/>
    </location>
</feature>
<feature type="transmembrane region" description="Helical" evidence="1">
    <location>
        <begin position="95"/>
        <end position="116"/>
    </location>
</feature>
<keyword evidence="1" id="KW-0472">Membrane</keyword>
<dbReference type="AlphaFoldDB" id="A0A2N9ETW5"/>
<dbReference type="EMBL" id="OIVN01000306">
    <property type="protein sequence ID" value="SPC78009.1"/>
    <property type="molecule type" value="Genomic_DNA"/>
</dbReference>
<protein>
    <recommendedName>
        <fullName evidence="3">Transmembrane protein</fullName>
    </recommendedName>
</protein>
<organism evidence="2">
    <name type="scientific">Fagus sylvatica</name>
    <name type="common">Beechnut</name>
    <dbReference type="NCBI Taxonomy" id="28930"/>
    <lineage>
        <taxon>Eukaryota</taxon>
        <taxon>Viridiplantae</taxon>
        <taxon>Streptophyta</taxon>
        <taxon>Embryophyta</taxon>
        <taxon>Tracheophyta</taxon>
        <taxon>Spermatophyta</taxon>
        <taxon>Magnoliopsida</taxon>
        <taxon>eudicotyledons</taxon>
        <taxon>Gunneridae</taxon>
        <taxon>Pentapetalae</taxon>
        <taxon>rosids</taxon>
        <taxon>fabids</taxon>
        <taxon>Fagales</taxon>
        <taxon>Fagaceae</taxon>
        <taxon>Fagus</taxon>
    </lineage>
</organism>
<evidence type="ECO:0008006" key="3">
    <source>
        <dbReference type="Google" id="ProtNLM"/>
    </source>
</evidence>
<name>A0A2N9ETW5_FAGSY</name>
<reference evidence="2" key="1">
    <citation type="submission" date="2018-02" db="EMBL/GenBank/DDBJ databases">
        <authorList>
            <person name="Cohen D.B."/>
            <person name="Kent A.D."/>
        </authorList>
    </citation>
    <scope>NUCLEOTIDE SEQUENCE</scope>
</reference>
<evidence type="ECO:0000313" key="2">
    <source>
        <dbReference type="EMBL" id="SPC78009.1"/>
    </source>
</evidence>
<proteinExistence type="predicted"/>
<keyword evidence="1" id="KW-1133">Transmembrane helix</keyword>
<feature type="transmembrane region" description="Helical" evidence="1">
    <location>
        <begin position="136"/>
        <end position="157"/>
    </location>
</feature>
<accession>A0A2N9ETW5</accession>
<keyword evidence="1" id="KW-0812">Transmembrane</keyword>
<gene>
    <name evidence="2" type="ORF">FSB_LOCUS5891</name>
</gene>
<sequence>MRTLSDLIRSPASLSHARDGGGFGLPIWWWGLGYGVVGVVVVAVGGLLVETLFSLSLSQSLLARIKTFRSSPWVANVDVVCGGQSGRWVLRLRCCLGWGLVDAVVWGLRFGIWVAPPPTVKWVWDLGCSASDGESNGFWVCCCELNLYIVAAFGFLIC</sequence>
<evidence type="ECO:0000256" key="1">
    <source>
        <dbReference type="SAM" id="Phobius"/>
    </source>
</evidence>